<comment type="caution">
    <text evidence="3">The sequence shown here is derived from an EMBL/GenBank/DDBJ whole genome shotgun (WGS) entry which is preliminary data.</text>
</comment>
<evidence type="ECO:0000313" key="3">
    <source>
        <dbReference type="EMBL" id="MFC5635877.1"/>
    </source>
</evidence>
<keyword evidence="4" id="KW-1185">Reference proteome</keyword>
<protein>
    <recommendedName>
        <fullName evidence="2">DUF7341 domain-containing protein</fullName>
    </recommendedName>
</protein>
<evidence type="ECO:0000313" key="4">
    <source>
        <dbReference type="Proteomes" id="UP001596154"/>
    </source>
</evidence>
<reference evidence="4" key="1">
    <citation type="journal article" date="2019" name="Int. J. Syst. Evol. Microbiol.">
        <title>The Global Catalogue of Microorganisms (GCM) 10K type strain sequencing project: providing services to taxonomists for standard genome sequencing and annotation.</title>
        <authorList>
            <consortium name="The Broad Institute Genomics Platform"/>
            <consortium name="The Broad Institute Genome Sequencing Center for Infectious Disease"/>
            <person name="Wu L."/>
            <person name="Ma J."/>
        </authorList>
    </citation>
    <scope>NUCLEOTIDE SEQUENCE [LARGE SCALE GENOMIC DNA]</scope>
    <source>
        <strain evidence="4">CGMCC 4.7248</strain>
    </source>
</reference>
<organism evidence="3 4">
    <name type="scientific">Streptomyces bullii</name>
    <dbReference type="NCBI Taxonomy" id="349910"/>
    <lineage>
        <taxon>Bacteria</taxon>
        <taxon>Bacillati</taxon>
        <taxon>Actinomycetota</taxon>
        <taxon>Actinomycetes</taxon>
        <taxon>Kitasatosporales</taxon>
        <taxon>Streptomycetaceae</taxon>
        <taxon>Streptomyces</taxon>
    </lineage>
</organism>
<dbReference type="EMBL" id="JBHSNY010000006">
    <property type="protein sequence ID" value="MFC5635877.1"/>
    <property type="molecule type" value="Genomic_DNA"/>
</dbReference>
<gene>
    <name evidence="3" type="ORF">ACFPZJ_19180</name>
</gene>
<dbReference type="Pfam" id="PF24030">
    <property type="entry name" value="DUF7341"/>
    <property type="match status" value="1"/>
</dbReference>
<evidence type="ECO:0000259" key="2">
    <source>
        <dbReference type="Pfam" id="PF24030"/>
    </source>
</evidence>
<name>A0ABW0UQP5_9ACTN</name>
<dbReference type="InterPro" id="IPR055765">
    <property type="entry name" value="DUF7341"/>
</dbReference>
<feature type="domain" description="DUF7341" evidence="2">
    <location>
        <begin position="33"/>
        <end position="124"/>
    </location>
</feature>
<dbReference type="RefSeq" id="WP_381022830.1">
    <property type="nucleotide sequence ID" value="NZ_JBHSNY010000006.1"/>
</dbReference>
<feature type="region of interest" description="Disordered" evidence="1">
    <location>
        <begin position="41"/>
        <end position="61"/>
    </location>
</feature>
<proteinExistence type="predicted"/>
<sequence>MQTLDGLVADLVDRWTGDEQHPGDGGPGLIHRLDSLALRTAQPREVGGRSTPSSRPPASLDPVHWSTAIKAQARILDMELRGSTHMQRWDRALKALSAGAEATGRVAEVTSTVGRWHSTVRTVLGLQSPSRQMRGVRCLVCGQASIHCRPEDDRPRAWCTNPECADEETGVPARYEGDRLYLLTTNSTAQPS</sequence>
<dbReference type="Proteomes" id="UP001596154">
    <property type="component" value="Unassembled WGS sequence"/>
</dbReference>
<evidence type="ECO:0000256" key="1">
    <source>
        <dbReference type="SAM" id="MobiDB-lite"/>
    </source>
</evidence>
<accession>A0ABW0UQP5</accession>